<dbReference type="GO" id="GO:0140359">
    <property type="term" value="F:ABC-type transporter activity"/>
    <property type="evidence" value="ECO:0007669"/>
    <property type="project" value="InterPro"/>
</dbReference>
<feature type="domain" description="ABC transporter" evidence="5">
    <location>
        <begin position="32"/>
        <end position="259"/>
    </location>
</feature>
<evidence type="ECO:0000256" key="2">
    <source>
        <dbReference type="ARBA" id="ARBA00022448"/>
    </source>
</evidence>
<dbReference type="PROSITE" id="PS50893">
    <property type="entry name" value="ABC_TRANSPORTER_2"/>
    <property type="match status" value="1"/>
</dbReference>
<evidence type="ECO:0000256" key="3">
    <source>
        <dbReference type="ARBA" id="ARBA00022741"/>
    </source>
</evidence>
<dbReference type="Gene3D" id="3.40.50.300">
    <property type="entry name" value="P-loop containing nucleotide triphosphate hydrolases"/>
    <property type="match status" value="1"/>
</dbReference>
<dbReference type="GO" id="GO:0016020">
    <property type="term" value="C:membrane"/>
    <property type="evidence" value="ECO:0007669"/>
    <property type="project" value="InterPro"/>
</dbReference>
<dbReference type="InterPro" id="IPR003439">
    <property type="entry name" value="ABC_transporter-like_ATP-bd"/>
</dbReference>
<dbReference type="GO" id="GO:0016887">
    <property type="term" value="F:ATP hydrolysis activity"/>
    <property type="evidence" value="ECO:0007669"/>
    <property type="project" value="InterPro"/>
</dbReference>
<dbReference type="PANTHER" id="PTHR46743:SF2">
    <property type="entry name" value="TEICHOIC ACIDS EXPORT ATP-BINDING PROTEIN TAGH"/>
    <property type="match status" value="1"/>
</dbReference>
<protein>
    <submittedName>
        <fullName evidence="6">Lipopolysaccharide transport system ATP-binding protein</fullName>
    </submittedName>
</protein>
<dbReference type="InterPro" id="IPR029439">
    <property type="entry name" value="Wzt_C"/>
</dbReference>
<evidence type="ECO:0000256" key="1">
    <source>
        <dbReference type="ARBA" id="ARBA00005417"/>
    </source>
</evidence>
<dbReference type="Pfam" id="PF00005">
    <property type="entry name" value="ABC_tran"/>
    <property type="match status" value="1"/>
</dbReference>
<dbReference type="InterPro" id="IPR027417">
    <property type="entry name" value="P-loop_NTPase"/>
</dbReference>
<dbReference type="InterPro" id="IPR050683">
    <property type="entry name" value="Bact_Polysacc_Export_ATP-bd"/>
</dbReference>
<dbReference type="SUPFAM" id="SSF52540">
    <property type="entry name" value="P-loop containing nucleoside triphosphate hydrolases"/>
    <property type="match status" value="1"/>
</dbReference>
<keyword evidence="7" id="KW-1185">Reference proteome</keyword>
<dbReference type="Proteomes" id="UP000219452">
    <property type="component" value="Unassembled WGS sequence"/>
</dbReference>
<reference evidence="7" key="1">
    <citation type="submission" date="2017-09" db="EMBL/GenBank/DDBJ databases">
        <authorList>
            <person name="Varghese N."/>
            <person name="Submissions S."/>
        </authorList>
    </citation>
    <scope>NUCLEOTIDE SEQUENCE [LARGE SCALE GENOMIC DNA]</scope>
    <source>
        <strain evidence="7">DSM 29961</strain>
    </source>
</reference>
<keyword evidence="4 6" id="KW-0067">ATP-binding</keyword>
<dbReference type="AlphaFoldDB" id="A0A286FJP5"/>
<dbReference type="RefSeq" id="WP_097125916.1">
    <property type="nucleotide sequence ID" value="NZ_OCNH01000001.1"/>
</dbReference>
<gene>
    <name evidence="6" type="ORF">SAMN06269250_2396</name>
</gene>
<accession>A0A286FJP5</accession>
<dbReference type="PANTHER" id="PTHR46743">
    <property type="entry name" value="TEICHOIC ACIDS EXPORT ATP-BINDING PROTEIN TAGH"/>
    <property type="match status" value="1"/>
</dbReference>
<dbReference type="GO" id="GO:0005524">
    <property type="term" value="F:ATP binding"/>
    <property type="evidence" value="ECO:0007669"/>
    <property type="project" value="UniProtKB-KW"/>
</dbReference>
<keyword evidence="2" id="KW-0813">Transport</keyword>
<proteinExistence type="inferred from homology"/>
<sequence>MSVITVENISKQYIIDHKKGKGANTLRDVISENFRSLFGSKKERDAVTHEEFWALRDVNFSIEQGDRVGIVGHNGAGKSTMLKILSKIIEPTAGTVRIKGRVASLLEVGTGFHPELTGRENIYLNGSLLGMSRSEIRKQFDEIVAFAGVEKFLDTPVKRYSSGMYVRLGFAISAHLDPEIMIVDEVLAVGDAEFQKKSLGKMRDNAASGRTVIFVSHNLTAVQALCNKTLYFEKGQLIEQGETNQVIASYLSKVSKTRLLRHWETPDEAPGNDLVRVRRIELVPEYIDDLTHIDVRTSMKFRFEFWSLMDHANLNLSLHLNSMTGECIFNIGTLSQAFGKGLIVGECIIPGYFLNDGSYTISMMIVKDTVTPLFVMEEGITFDVEDYREGIAWYGKWPGYVRPQIPFHTKMLETVTSEQ</sequence>
<dbReference type="OrthoDB" id="9785229at2"/>
<dbReference type="CDD" id="cd03220">
    <property type="entry name" value="ABC_KpsT_Wzt"/>
    <property type="match status" value="1"/>
</dbReference>
<dbReference type="InterPro" id="IPR015860">
    <property type="entry name" value="ABC_transpr_TagH-like"/>
</dbReference>
<evidence type="ECO:0000259" key="5">
    <source>
        <dbReference type="PROSITE" id="PS50893"/>
    </source>
</evidence>
<dbReference type="EMBL" id="OCNH01000001">
    <property type="protein sequence ID" value="SOD83199.1"/>
    <property type="molecule type" value="Genomic_DNA"/>
</dbReference>
<comment type="similarity">
    <text evidence="1">Belongs to the ABC transporter superfamily.</text>
</comment>
<evidence type="ECO:0000313" key="7">
    <source>
        <dbReference type="Proteomes" id="UP000219452"/>
    </source>
</evidence>
<keyword evidence="3" id="KW-0547">Nucleotide-binding</keyword>
<evidence type="ECO:0000256" key="4">
    <source>
        <dbReference type="ARBA" id="ARBA00022840"/>
    </source>
</evidence>
<dbReference type="SMART" id="SM00382">
    <property type="entry name" value="AAA"/>
    <property type="match status" value="1"/>
</dbReference>
<organism evidence="6 7">
    <name type="scientific">Spirosoma fluviale</name>
    <dbReference type="NCBI Taxonomy" id="1597977"/>
    <lineage>
        <taxon>Bacteria</taxon>
        <taxon>Pseudomonadati</taxon>
        <taxon>Bacteroidota</taxon>
        <taxon>Cytophagia</taxon>
        <taxon>Cytophagales</taxon>
        <taxon>Cytophagaceae</taxon>
        <taxon>Spirosoma</taxon>
    </lineage>
</organism>
<name>A0A286FJP5_9BACT</name>
<dbReference type="CDD" id="cd10147">
    <property type="entry name" value="Wzt_C-like"/>
    <property type="match status" value="1"/>
</dbReference>
<evidence type="ECO:0000313" key="6">
    <source>
        <dbReference type="EMBL" id="SOD83199.1"/>
    </source>
</evidence>
<dbReference type="InterPro" id="IPR003593">
    <property type="entry name" value="AAA+_ATPase"/>
</dbReference>